<dbReference type="SUPFAM" id="SSF90123">
    <property type="entry name" value="ABC transporter transmembrane region"/>
    <property type="match status" value="2"/>
</dbReference>
<keyword evidence="16" id="KW-1185">Reference proteome</keyword>
<dbReference type="OMA" id="PYAWPSQ"/>
<keyword evidence="3" id="KW-0813">Transport</keyword>
<feature type="transmembrane region" description="Helical" evidence="12">
    <location>
        <begin position="1035"/>
        <end position="1054"/>
    </location>
</feature>
<evidence type="ECO:0000259" key="14">
    <source>
        <dbReference type="PROSITE" id="PS50929"/>
    </source>
</evidence>
<dbReference type="CDD" id="cd03250">
    <property type="entry name" value="ABCC_MRP_domain1"/>
    <property type="match status" value="1"/>
</dbReference>
<feature type="transmembrane region" description="Helical" evidence="12">
    <location>
        <begin position="1143"/>
        <end position="1166"/>
    </location>
</feature>
<dbReference type="FunFam" id="3.40.50.300:FF:000997">
    <property type="entry name" value="Multidrug resistance-associated protein 1"/>
    <property type="match status" value="1"/>
</dbReference>
<feature type="transmembrane region" description="Helical" evidence="12">
    <location>
        <begin position="294"/>
        <end position="313"/>
    </location>
</feature>
<dbReference type="CDD" id="cd18595">
    <property type="entry name" value="ABC_6TM_MRP1_2_3_6_D1_like"/>
    <property type="match status" value="1"/>
</dbReference>
<protein>
    <recommendedName>
        <fullName evidence="2">Probable ATP-dependent transporter ycf16</fullName>
    </recommendedName>
</protein>
<dbReference type="SUPFAM" id="SSF52540">
    <property type="entry name" value="P-loop containing nucleoside triphosphate hydrolases"/>
    <property type="match status" value="2"/>
</dbReference>
<accession>A0A5J4YLW4</accession>
<feature type="region of interest" description="Disordered" evidence="11">
    <location>
        <begin position="865"/>
        <end position="884"/>
    </location>
</feature>
<dbReference type="InterPro" id="IPR011527">
    <property type="entry name" value="ABC1_TM_dom"/>
</dbReference>
<feature type="compositionally biased region" description="Basic residues" evidence="11">
    <location>
        <begin position="871"/>
        <end position="884"/>
    </location>
</feature>
<evidence type="ECO:0000313" key="15">
    <source>
        <dbReference type="EMBL" id="KAA8491694.1"/>
    </source>
</evidence>
<evidence type="ECO:0000256" key="8">
    <source>
        <dbReference type="ARBA" id="ARBA00022840"/>
    </source>
</evidence>
<dbReference type="PROSITE" id="PS50893">
    <property type="entry name" value="ABC_TRANSPORTER_2"/>
    <property type="match status" value="2"/>
</dbReference>
<dbReference type="GO" id="GO:0016887">
    <property type="term" value="F:ATP hydrolysis activity"/>
    <property type="evidence" value="ECO:0007669"/>
    <property type="project" value="InterPro"/>
</dbReference>
<keyword evidence="7" id="KW-0547">Nucleotide-binding</keyword>
<feature type="transmembrane region" description="Helical" evidence="12">
    <location>
        <begin position="1060"/>
        <end position="1079"/>
    </location>
</feature>
<evidence type="ECO:0000259" key="13">
    <source>
        <dbReference type="PROSITE" id="PS50893"/>
    </source>
</evidence>
<evidence type="ECO:0000256" key="1">
    <source>
        <dbReference type="ARBA" id="ARBA00004128"/>
    </source>
</evidence>
<dbReference type="GO" id="GO:0000323">
    <property type="term" value="C:lytic vacuole"/>
    <property type="evidence" value="ECO:0007669"/>
    <property type="project" value="UniProtKB-ARBA"/>
</dbReference>
<evidence type="ECO:0000256" key="2">
    <source>
        <dbReference type="ARBA" id="ARBA00014334"/>
    </source>
</evidence>
<organism evidence="15 16">
    <name type="scientific">Porphyridium purpureum</name>
    <name type="common">Red alga</name>
    <name type="synonym">Porphyridium cruentum</name>
    <dbReference type="NCBI Taxonomy" id="35688"/>
    <lineage>
        <taxon>Eukaryota</taxon>
        <taxon>Rhodophyta</taxon>
        <taxon>Bangiophyceae</taxon>
        <taxon>Porphyridiales</taxon>
        <taxon>Porphyridiaceae</taxon>
        <taxon>Porphyridium</taxon>
    </lineage>
</organism>
<dbReference type="Pfam" id="PF00664">
    <property type="entry name" value="ABC_membrane"/>
    <property type="match status" value="2"/>
</dbReference>
<dbReference type="OrthoDB" id="6500128at2759"/>
<keyword evidence="5 12" id="KW-0812">Transmembrane</keyword>
<evidence type="ECO:0000256" key="10">
    <source>
        <dbReference type="ARBA" id="ARBA00023136"/>
    </source>
</evidence>
<evidence type="ECO:0000256" key="9">
    <source>
        <dbReference type="ARBA" id="ARBA00022989"/>
    </source>
</evidence>
<dbReference type="CDD" id="cd03244">
    <property type="entry name" value="ABCC_MRP_domain2"/>
    <property type="match status" value="1"/>
</dbReference>
<dbReference type="InterPro" id="IPR003593">
    <property type="entry name" value="AAA+_ATPase"/>
</dbReference>
<sequence>MPELASRYLPVPQNIADDLDIDEVVSDEDEPYLPLGLGAHFDSPEFQGPVWTRWFFTWLTPLLSYGRTQPLELEDLWSLDPQDKADVAVDLLQEAVQTPQQKSAPSRTQRTGEDGVEMHSFLNDDTSDAAPAGPGNGDWSLAARIWENYRVAFLWGAPIKLVYDGLNFIGPFVLHGLLSCLADPDSGMLQPVLYSLLLFVSAGVQSVLLHQYFLNMYRVGIQIRTALVSACYRKGIELSTSSRNEYTTGEIVNLAAIDAQAVGPKLTPYLHLIWSGPLQIAFAIYLLYQVIGSAALAGFALMVLLLPLNIYLARVEKRFKEALMTAKDRRIRLMNELVNSIKQIKQSAWEDSFEARVLEIRKDEMIALRNVQLLDGVTTFIWQFSPIAVSAVSFTVLANTNGTGADASAGSLTPATAFSALALFNILRFPLNMFPNLISSLIETRVSVRRIERFLKSQSVGGSCIADNEASTYVERNSAYFSEQKARVARSARGSIRVRGSFSWGGDSGAVLKSVDLKIPEGSLVFVVGRVGSAKSSLLAALLGELEQVPSDEENTQSMVNVNGTVAYAAQTPWILNDSIRNNITLEFDAHWYGDEHDSRRFRQRLKRYNAVIEACALTSDLAQMQDGSETEIGEKGINLSGGQKARVALARAVYRSADVYLLDDPLSAVDPGVARHLFEQVVCGELIRHKTRVLVTHHTEFVAHADLVVVMEEGRVVQFGRPDQVSVAGLVQEDRPGDSLAAPVRGAEVNGPRAESELSRSAANGVHVAMDAPPLSFTIDEEDEHDQIQVLQDPTVGGETKGNGGAFSVESRSSGELEEDEAFYTVKTMTLGNSINHAPVLADLHAVEIAAHRAERDMAAERERLERQKNQRQPRQSHARVRKHKKLVQDEERARGQVSASVYWMYFESIGIALFFVIVASGIFSEATRVSVDGWLSHWSDTAVDAAATNSSYSVPFYVRMYMTLAFITALAVLFRCLVVALGGLRAAGRLHDRMLSSVLRAPMRFFDVTPTGRILNRFAKDQAALDEDLPDALGSWLNTLMAVVFTLGIVLFVTWQVIFLLIPLGFLYVYVSGFYLMSSREIKRIESIAKSPLLAYFGESINGATTIRAFGMTREFVLVMQHRLDNMNRPTYFSVASNRWLALRLEFVGSCVVSFACLACAFMKNSLDAGLAGLSISYALKITGTLSWMVRMATDAETQMNSVERVEQYSLIEGEGEIKDIPAVDNALLQSGWPARGDIMFENVYMSYAKELAPALRGVSMNIKGGTKVGVIGRTGAGKSSLSVALFRLAPGLKSGAIRIDNVDIQTVGLNVLRSKIVIIAQDPILFTGTLRENLDPFCVHSDAVIWQALEDASMKAHVQSLPDQLDAVVADQGNNWSGGERQLLCLARALLRRAKITVLDEATAAVDLETDALIQQTIRRCFKESTVITIAHRLRTIIDSDEVVCMSDGRVVESGKPSELLRDEQSEFSLIVRHLGEEEGVQLRQMAQESDIAKMHELQSIQL</sequence>
<evidence type="ECO:0000313" key="16">
    <source>
        <dbReference type="Proteomes" id="UP000324585"/>
    </source>
</evidence>
<dbReference type="Gene3D" id="3.40.50.300">
    <property type="entry name" value="P-loop containing nucleotide triphosphate hydrolases"/>
    <property type="match status" value="2"/>
</dbReference>
<feature type="domain" description="ABC transmembrane type-1" evidence="14">
    <location>
        <begin position="917"/>
        <end position="1200"/>
    </location>
</feature>
<dbReference type="FunFam" id="1.20.1560.10:FF:000020">
    <property type="entry name" value="ABC metal ion transporter"/>
    <property type="match status" value="1"/>
</dbReference>
<feature type="transmembrane region" description="Helical" evidence="12">
    <location>
        <begin position="962"/>
        <end position="986"/>
    </location>
</feature>
<evidence type="ECO:0000256" key="6">
    <source>
        <dbReference type="ARBA" id="ARBA00022737"/>
    </source>
</evidence>
<dbReference type="PANTHER" id="PTHR24223:SF443">
    <property type="entry name" value="MULTIDRUG-RESISTANCE LIKE PROTEIN 1, ISOFORM I"/>
    <property type="match status" value="1"/>
</dbReference>
<dbReference type="SMART" id="SM00382">
    <property type="entry name" value="AAA"/>
    <property type="match status" value="2"/>
</dbReference>
<evidence type="ECO:0000256" key="4">
    <source>
        <dbReference type="ARBA" id="ARBA00022554"/>
    </source>
</evidence>
<dbReference type="Gene3D" id="1.20.1560.10">
    <property type="entry name" value="ABC transporter type 1, transmembrane domain"/>
    <property type="match status" value="2"/>
</dbReference>
<comment type="caution">
    <text evidence="15">The sequence shown here is derived from an EMBL/GenBank/DDBJ whole genome shotgun (WGS) entry which is preliminary data.</text>
</comment>
<evidence type="ECO:0000256" key="12">
    <source>
        <dbReference type="SAM" id="Phobius"/>
    </source>
</evidence>
<keyword evidence="8" id="KW-0067">ATP-binding</keyword>
<dbReference type="Pfam" id="PF00005">
    <property type="entry name" value="ABC_tran"/>
    <property type="match status" value="2"/>
</dbReference>
<dbReference type="Proteomes" id="UP000324585">
    <property type="component" value="Unassembled WGS sequence"/>
</dbReference>
<keyword evidence="9 12" id="KW-1133">Transmembrane helix</keyword>
<dbReference type="GO" id="GO:0005524">
    <property type="term" value="F:ATP binding"/>
    <property type="evidence" value="ECO:0007669"/>
    <property type="project" value="UniProtKB-KW"/>
</dbReference>
<dbReference type="InterPro" id="IPR027417">
    <property type="entry name" value="P-loop_NTPase"/>
</dbReference>
<dbReference type="FunFam" id="3.40.50.300:FF:000163">
    <property type="entry name" value="Multidrug resistance-associated protein member 4"/>
    <property type="match status" value="1"/>
</dbReference>
<evidence type="ECO:0000256" key="11">
    <source>
        <dbReference type="SAM" id="MobiDB-lite"/>
    </source>
</evidence>
<feature type="region of interest" description="Disordered" evidence="11">
    <location>
        <begin position="795"/>
        <end position="815"/>
    </location>
</feature>
<dbReference type="PROSITE" id="PS00211">
    <property type="entry name" value="ABC_TRANSPORTER_1"/>
    <property type="match status" value="1"/>
</dbReference>
<feature type="domain" description="ABC transmembrane type-1" evidence="14">
    <location>
        <begin position="154"/>
        <end position="443"/>
    </location>
</feature>
<keyword evidence="6" id="KW-0677">Repeat</keyword>
<dbReference type="EMBL" id="VRMN01000012">
    <property type="protein sequence ID" value="KAA8491694.1"/>
    <property type="molecule type" value="Genomic_DNA"/>
</dbReference>
<dbReference type="PANTHER" id="PTHR24223">
    <property type="entry name" value="ATP-BINDING CASSETTE SUB-FAMILY C"/>
    <property type="match status" value="1"/>
</dbReference>
<dbReference type="GO" id="GO:0005774">
    <property type="term" value="C:vacuolar membrane"/>
    <property type="evidence" value="ECO:0007669"/>
    <property type="project" value="UniProtKB-SubCell"/>
</dbReference>
<dbReference type="InterPro" id="IPR036640">
    <property type="entry name" value="ABC1_TM_sf"/>
</dbReference>
<feature type="region of interest" description="Disordered" evidence="11">
    <location>
        <begin position="737"/>
        <end position="759"/>
    </location>
</feature>
<dbReference type="CDD" id="cd18603">
    <property type="entry name" value="ABC_6TM_MRP1_2_3_6_D2_like"/>
    <property type="match status" value="1"/>
</dbReference>
<proteinExistence type="predicted"/>
<dbReference type="PROSITE" id="PS50929">
    <property type="entry name" value="ABC_TM1F"/>
    <property type="match status" value="2"/>
</dbReference>
<gene>
    <name evidence="15" type="ORF">FVE85_9741</name>
</gene>
<evidence type="ECO:0000256" key="7">
    <source>
        <dbReference type="ARBA" id="ARBA00022741"/>
    </source>
</evidence>
<keyword evidence="4" id="KW-0926">Vacuole</keyword>
<evidence type="ECO:0000256" key="3">
    <source>
        <dbReference type="ARBA" id="ARBA00022448"/>
    </source>
</evidence>
<dbReference type="InterPro" id="IPR003439">
    <property type="entry name" value="ABC_transporter-like_ATP-bd"/>
</dbReference>
<dbReference type="InterPro" id="IPR017871">
    <property type="entry name" value="ABC_transporter-like_CS"/>
</dbReference>
<dbReference type="GO" id="GO:0140359">
    <property type="term" value="F:ABC-type transporter activity"/>
    <property type="evidence" value="ECO:0007669"/>
    <property type="project" value="InterPro"/>
</dbReference>
<dbReference type="FunFam" id="1.20.1560.10:FF:000010">
    <property type="entry name" value="Multidrug resistance-associated ABC transporter"/>
    <property type="match status" value="1"/>
</dbReference>
<feature type="transmembrane region" description="Helical" evidence="12">
    <location>
        <begin position="904"/>
        <end position="925"/>
    </location>
</feature>
<dbReference type="InterPro" id="IPR050173">
    <property type="entry name" value="ABC_transporter_C-like"/>
</dbReference>
<name>A0A5J4YLW4_PORPP</name>
<reference evidence="16" key="1">
    <citation type="journal article" date="2019" name="Nat. Commun.">
        <title>Expansion of phycobilisome linker gene families in mesophilic red algae.</title>
        <authorList>
            <person name="Lee J."/>
            <person name="Kim D."/>
            <person name="Bhattacharya D."/>
            <person name="Yoon H.S."/>
        </authorList>
    </citation>
    <scope>NUCLEOTIDE SEQUENCE [LARGE SCALE GENOMIC DNA]</scope>
    <source>
        <strain evidence="16">CCMP 1328</strain>
    </source>
</reference>
<evidence type="ECO:0000256" key="5">
    <source>
        <dbReference type="ARBA" id="ARBA00022692"/>
    </source>
</evidence>
<feature type="domain" description="ABC transporter" evidence="13">
    <location>
        <begin position="496"/>
        <end position="739"/>
    </location>
</feature>
<feature type="domain" description="ABC transporter" evidence="13">
    <location>
        <begin position="1241"/>
        <end position="1476"/>
    </location>
</feature>
<comment type="subcellular location">
    <subcellularLocation>
        <location evidence="1">Vacuole membrane</location>
        <topology evidence="1">Multi-pass membrane protein</topology>
    </subcellularLocation>
</comment>
<keyword evidence="10 12" id="KW-0472">Membrane</keyword>